<dbReference type="AlphaFoldDB" id="A0A9D4CPZ6"/>
<evidence type="ECO:0000313" key="2">
    <source>
        <dbReference type="EMBL" id="KAH3861424.1"/>
    </source>
</evidence>
<evidence type="ECO:0000313" key="3">
    <source>
        <dbReference type="Proteomes" id="UP000828390"/>
    </source>
</evidence>
<keyword evidence="3" id="KW-1185">Reference proteome</keyword>
<dbReference type="Proteomes" id="UP000828390">
    <property type="component" value="Unassembled WGS sequence"/>
</dbReference>
<dbReference type="EMBL" id="JAIWYP010000002">
    <property type="protein sequence ID" value="KAH3861424.1"/>
    <property type="molecule type" value="Genomic_DNA"/>
</dbReference>
<proteinExistence type="predicted"/>
<evidence type="ECO:0000313" key="1">
    <source>
        <dbReference type="EMBL" id="KAH3728542.1"/>
    </source>
</evidence>
<gene>
    <name evidence="2" type="ORF">DPMN_024352</name>
    <name evidence="1" type="ORF">DPMN_054499</name>
</gene>
<protein>
    <submittedName>
        <fullName evidence="1">Uncharacterized protein</fullName>
    </submittedName>
</protein>
<name>A0A9D4CPZ6_DREPO</name>
<accession>A0A9D4CPZ6</accession>
<comment type="caution">
    <text evidence="1">The sequence shown here is derived from an EMBL/GenBank/DDBJ whole genome shotgun (WGS) entry which is preliminary data.</text>
</comment>
<organism evidence="1 3">
    <name type="scientific">Dreissena polymorpha</name>
    <name type="common">Zebra mussel</name>
    <name type="synonym">Mytilus polymorpha</name>
    <dbReference type="NCBI Taxonomy" id="45954"/>
    <lineage>
        <taxon>Eukaryota</taxon>
        <taxon>Metazoa</taxon>
        <taxon>Spiralia</taxon>
        <taxon>Lophotrochozoa</taxon>
        <taxon>Mollusca</taxon>
        <taxon>Bivalvia</taxon>
        <taxon>Autobranchia</taxon>
        <taxon>Heteroconchia</taxon>
        <taxon>Euheterodonta</taxon>
        <taxon>Imparidentia</taxon>
        <taxon>Neoheterodontei</taxon>
        <taxon>Myida</taxon>
        <taxon>Dreissenoidea</taxon>
        <taxon>Dreissenidae</taxon>
        <taxon>Dreissena</taxon>
    </lineage>
</organism>
<reference evidence="1" key="1">
    <citation type="journal article" date="2019" name="bioRxiv">
        <title>The Genome of the Zebra Mussel, Dreissena polymorpha: A Resource for Invasive Species Research.</title>
        <authorList>
            <person name="McCartney M.A."/>
            <person name="Auch B."/>
            <person name="Kono T."/>
            <person name="Mallez S."/>
            <person name="Zhang Y."/>
            <person name="Obille A."/>
            <person name="Becker A."/>
            <person name="Abrahante J.E."/>
            <person name="Garbe J."/>
            <person name="Badalamenti J.P."/>
            <person name="Herman A."/>
            <person name="Mangelson H."/>
            <person name="Liachko I."/>
            <person name="Sullivan S."/>
            <person name="Sone E.D."/>
            <person name="Koren S."/>
            <person name="Silverstein K.A.T."/>
            <person name="Beckman K.B."/>
            <person name="Gohl D.M."/>
        </authorList>
    </citation>
    <scope>NUCLEOTIDE SEQUENCE</scope>
    <source>
        <strain evidence="1">Duluth1</strain>
        <tissue evidence="1">Whole animal</tissue>
    </source>
</reference>
<reference evidence="1" key="2">
    <citation type="submission" date="2020-11" db="EMBL/GenBank/DDBJ databases">
        <authorList>
            <person name="McCartney M.A."/>
            <person name="Auch B."/>
            <person name="Kono T."/>
            <person name="Mallez S."/>
            <person name="Becker A."/>
            <person name="Gohl D.M."/>
            <person name="Silverstein K.A.T."/>
            <person name="Koren S."/>
            <person name="Bechman K.B."/>
            <person name="Herman A."/>
            <person name="Abrahante J.E."/>
            <person name="Garbe J."/>
        </authorList>
    </citation>
    <scope>NUCLEOTIDE SEQUENCE</scope>
    <source>
        <strain evidence="1">Duluth1</strain>
        <tissue evidence="1">Whole animal</tissue>
    </source>
</reference>
<dbReference type="EMBL" id="JAIWYP010000012">
    <property type="protein sequence ID" value="KAH3728542.1"/>
    <property type="molecule type" value="Genomic_DNA"/>
</dbReference>
<sequence>MREYFAQHVREPAAQLGFLLTLSTSNNLLLAEAEAKQMALAGVQMIVVGVDSGVKADELNSLEVTIKL</sequence>